<organism evidence="2 3">
    <name type="scientific">Halopelagius inordinatus</name>
    <dbReference type="NCBI Taxonomy" id="553467"/>
    <lineage>
        <taxon>Archaea</taxon>
        <taxon>Methanobacteriati</taxon>
        <taxon>Methanobacteriota</taxon>
        <taxon>Stenosarchaea group</taxon>
        <taxon>Halobacteria</taxon>
        <taxon>Halobacteriales</taxon>
        <taxon>Haloferacaceae</taxon>
    </lineage>
</organism>
<proteinExistence type="predicted"/>
<feature type="compositionally biased region" description="Basic and acidic residues" evidence="1">
    <location>
        <begin position="28"/>
        <end position="40"/>
    </location>
</feature>
<dbReference type="Proteomes" id="UP000198876">
    <property type="component" value="Unassembled WGS sequence"/>
</dbReference>
<dbReference type="AlphaFoldDB" id="A0A1I2NDE3"/>
<protein>
    <submittedName>
        <fullName evidence="2">Uncharacterized protein</fullName>
    </submittedName>
</protein>
<name>A0A1I2NDE3_9EURY</name>
<evidence type="ECO:0000313" key="3">
    <source>
        <dbReference type="Proteomes" id="UP000198876"/>
    </source>
</evidence>
<dbReference type="STRING" id="553467.SAMN04488063_1116"/>
<feature type="region of interest" description="Disordered" evidence="1">
    <location>
        <begin position="28"/>
        <end position="53"/>
    </location>
</feature>
<reference evidence="3" key="1">
    <citation type="submission" date="2016-10" db="EMBL/GenBank/DDBJ databases">
        <authorList>
            <person name="Varghese N."/>
            <person name="Submissions S."/>
        </authorList>
    </citation>
    <scope>NUCLEOTIDE SEQUENCE [LARGE SCALE GENOMIC DNA]</scope>
    <source>
        <strain evidence="3">CGMCC 1.7739</strain>
    </source>
</reference>
<accession>A0A1I2NDE3</accession>
<evidence type="ECO:0000313" key="2">
    <source>
        <dbReference type="EMBL" id="SFG00879.1"/>
    </source>
</evidence>
<sequence length="53" mass="6176">MQSDNQSKWATIRISRMMLDRLDGFRESHEVGEPSRREAGDYLLSQALDEEGY</sequence>
<evidence type="ECO:0000256" key="1">
    <source>
        <dbReference type="SAM" id="MobiDB-lite"/>
    </source>
</evidence>
<keyword evidence="3" id="KW-1185">Reference proteome</keyword>
<dbReference type="RefSeq" id="WP_177213280.1">
    <property type="nucleotide sequence ID" value="NZ_FOOQ01000001.1"/>
</dbReference>
<gene>
    <name evidence="2" type="ORF">SAMN04488063_1116</name>
</gene>
<dbReference type="EMBL" id="FOOQ01000001">
    <property type="protein sequence ID" value="SFG00879.1"/>
    <property type="molecule type" value="Genomic_DNA"/>
</dbReference>